<dbReference type="EMBL" id="JAUEII010000002">
    <property type="protein sequence ID" value="MDN0048101.1"/>
    <property type="molecule type" value="Genomic_DNA"/>
</dbReference>
<keyword evidence="2" id="KW-1185">Reference proteome</keyword>
<gene>
    <name evidence="1" type="ORF">QVO10_01650</name>
</gene>
<dbReference type="RefSeq" id="WP_301638925.1">
    <property type="nucleotide sequence ID" value="NZ_JAUEII010000002.1"/>
</dbReference>
<name>A0ABT7X212_9BACE</name>
<accession>A0ABT7X212</accession>
<organism evidence="1 2">
    <name type="scientific">Bacteroides gallinaceum</name>
    <dbReference type="NCBI Taxonomy" id="1462571"/>
    <lineage>
        <taxon>Bacteria</taxon>
        <taxon>Pseudomonadati</taxon>
        <taxon>Bacteroidota</taxon>
        <taxon>Bacteroidia</taxon>
        <taxon>Bacteroidales</taxon>
        <taxon>Bacteroidaceae</taxon>
        <taxon>Bacteroides</taxon>
    </lineage>
</organism>
<evidence type="ECO:0000313" key="2">
    <source>
        <dbReference type="Proteomes" id="UP001167871"/>
    </source>
</evidence>
<evidence type="ECO:0000313" key="1">
    <source>
        <dbReference type="EMBL" id="MDN0048101.1"/>
    </source>
</evidence>
<protein>
    <submittedName>
        <fullName evidence="1">Uncharacterized protein</fullName>
    </submittedName>
</protein>
<proteinExistence type="predicted"/>
<reference evidence="1" key="2">
    <citation type="submission" date="2024-05" db="EMBL/GenBank/DDBJ databases">
        <title>Identification and characterization of horizontal gene transfer across gut microbiota members of farm animals based on homology search.</title>
        <authorList>
            <person name="Schwarzerova J."/>
            <person name="Nykrynova M."/>
            <person name="Jureckova K."/>
            <person name="Cejkova D."/>
            <person name="Rychlik I."/>
        </authorList>
    </citation>
    <scope>NUCLEOTIDE SEQUENCE</scope>
    <source>
        <strain evidence="1">84_SSukc20</strain>
    </source>
</reference>
<dbReference type="Proteomes" id="UP001167871">
    <property type="component" value="Unassembled WGS sequence"/>
</dbReference>
<sequence>MKRYYWNEYNFTGTKPELAKHFGVSKCMTYVNAVKRMPRHVYNCMDAKEQAEYEKKRERAKPAYRLYLDEEQARYIDLNKTEYEAISLPIVQEDIGGPFKLIYKNRILPENFTGDRRDELSVASAMKKYQTEAIRFAELVMLATGYFNSRMPSEKPHSEINYTSLTLSYSNGIKFTFVSERSCGGIDNCYLQLITLDGRQIYNGCFRKYSSVTAILQVAEGNPECMNADWYLPY</sequence>
<reference evidence="1" key="1">
    <citation type="submission" date="2023-06" db="EMBL/GenBank/DDBJ databases">
        <authorList>
            <person name="Zeman M."/>
            <person name="Kubasova T."/>
            <person name="Jahodarova E."/>
            <person name="Nykrynova M."/>
            <person name="Rychlik I."/>
        </authorList>
    </citation>
    <scope>NUCLEOTIDE SEQUENCE</scope>
    <source>
        <strain evidence="1">84_SSukc20</strain>
    </source>
</reference>
<comment type="caution">
    <text evidence="1">The sequence shown here is derived from an EMBL/GenBank/DDBJ whole genome shotgun (WGS) entry which is preliminary data.</text>
</comment>